<dbReference type="InterPro" id="IPR036890">
    <property type="entry name" value="HATPase_C_sf"/>
</dbReference>
<dbReference type="Proteomes" id="UP000191418">
    <property type="component" value="Unassembled WGS sequence"/>
</dbReference>
<accession>A0A1V4T4I6</accession>
<keyword evidence="3" id="KW-0597">Phosphoprotein</keyword>
<keyword evidence="7" id="KW-0067">ATP-binding</keyword>
<evidence type="ECO:0000313" key="12">
    <source>
        <dbReference type="Proteomes" id="UP000191418"/>
    </source>
</evidence>
<dbReference type="InterPro" id="IPR036097">
    <property type="entry name" value="HisK_dim/P_sf"/>
</dbReference>
<sequence>MPLLLLILTASAVQLWLIHGSLKAQTEHFLAKQTEQMLPALAKALYDADVDGISLLGDSLFKDRQVLHLMISDQFSRVYLRTRNDASGFNFPSSLLVVNRPVSYETSNGQRLLMGNIAVHYRMPPLFSTDKSEWYLIVLVGIFKITLPLLAMFLFLRNKIQLPLQRLMDGLKQVKPGEYHDMTGHESDALEIKSLNEAYNLLQANNHHYHERQQEVHNKLVERNQQVAESRESARLLTTMLQSSQKRYRALFHRNVDALLIVEPFRLDEVEHYRIIDANLAAVKVLDQPLDNLINQDFEMLFGTTPKENGQYRLGQEQVAPISGQRSIQIDLHFNMVLFEKHSLFYVTLRDVTDSVRAEKLEKEANELMNFRQNQMAIAEMATTIAHEVNQPLASIQNYALSAINFSQKDPIDREKIIYSLQQLVKQADVASGIVQQARSQLGRNDYPQEVLNLTELIRNTIDLCSLRAEKCQIKIQFHTQLNQAWIIGNDIQLKQVFINLISNAIEVLIESKQKGRITLSLKKVRELYEVGVLDNGPGIYDIKRVFTTHYTTKKNGLGMGLAICRSITEIHQGSIHAENHAEGGAYFTVRLPMHTAEAVISQSLISTAERSLLNNI</sequence>
<keyword evidence="9" id="KW-0472">Membrane</keyword>
<organism evidence="11 12">
    <name type="scientific">Oceanospirillum multiglobuliferum</name>
    <dbReference type="NCBI Taxonomy" id="64969"/>
    <lineage>
        <taxon>Bacteria</taxon>
        <taxon>Pseudomonadati</taxon>
        <taxon>Pseudomonadota</taxon>
        <taxon>Gammaproteobacteria</taxon>
        <taxon>Oceanospirillales</taxon>
        <taxon>Oceanospirillaceae</taxon>
        <taxon>Oceanospirillum</taxon>
    </lineage>
</organism>
<keyword evidence="5" id="KW-0547">Nucleotide-binding</keyword>
<proteinExistence type="predicted"/>
<evidence type="ECO:0000256" key="1">
    <source>
        <dbReference type="ARBA" id="ARBA00000085"/>
    </source>
</evidence>
<dbReference type="Pfam" id="PF02518">
    <property type="entry name" value="HATPase_c"/>
    <property type="match status" value="1"/>
</dbReference>
<evidence type="ECO:0000256" key="8">
    <source>
        <dbReference type="ARBA" id="ARBA00023012"/>
    </source>
</evidence>
<dbReference type="SUPFAM" id="SSF55874">
    <property type="entry name" value="ATPase domain of HSP90 chaperone/DNA topoisomerase II/histidine kinase"/>
    <property type="match status" value="1"/>
</dbReference>
<keyword evidence="12" id="KW-1185">Reference proteome</keyword>
<dbReference type="PROSITE" id="PS50109">
    <property type="entry name" value="HIS_KIN"/>
    <property type="match status" value="1"/>
</dbReference>
<dbReference type="PANTHER" id="PTHR43065">
    <property type="entry name" value="SENSOR HISTIDINE KINASE"/>
    <property type="match status" value="1"/>
</dbReference>
<dbReference type="GO" id="GO:0000155">
    <property type="term" value="F:phosphorelay sensor kinase activity"/>
    <property type="evidence" value="ECO:0007669"/>
    <property type="project" value="InterPro"/>
</dbReference>
<reference evidence="11 12" key="1">
    <citation type="submission" date="2017-01" db="EMBL/GenBank/DDBJ databases">
        <title>Genome Sequencing of a Marine Spirillum, Oceanospirillum multiglobuliferum ATCC 33336, from Japan.</title>
        <authorList>
            <person name="Carney J.G."/>
            <person name="Trachtenberg A.M."/>
            <person name="Rheaume B.A."/>
            <person name="Linnane J.D."/>
            <person name="Pitts N.L."/>
            <person name="Mykles D.L."/>
            <person name="Maclea K.S."/>
        </authorList>
    </citation>
    <scope>NUCLEOTIDE SEQUENCE [LARGE SCALE GENOMIC DNA]</scope>
    <source>
        <strain evidence="11 12">ATCC 33336</strain>
    </source>
</reference>
<evidence type="ECO:0000256" key="5">
    <source>
        <dbReference type="ARBA" id="ARBA00022741"/>
    </source>
</evidence>
<keyword evidence="9" id="KW-0812">Transmembrane</keyword>
<dbReference type="EC" id="2.7.13.3" evidence="2"/>
<dbReference type="Gene3D" id="3.30.565.10">
    <property type="entry name" value="Histidine kinase-like ATPase, C-terminal domain"/>
    <property type="match status" value="1"/>
</dbReference>
<gene>
    <name evidence="11" type="ORF">BTE48_10685</name>
</gene>
<evidence type="ECO:0000256" key="6">
    <source>
        <dbReference type="ARBA" id="ARBA00022777"/>
    </source>
</evidence>
<dbReference type="CDD" id="cd00082">
    <property type="entry name" value="HisKA"/>
    <property type="match status" value="1"/>
</dbReference>
<comment type="caution">
    <text evidence="11">The sequence shown here is derived from an EMBL/GenBank/DDBJ whole genome shotgun (WGS) entry which is preliminary data.</text>
</comment>
<dbReference type="EMBL" id="MTSM01000013">
    <property type="protein sequence ID" value="OPX55089.1"/>
    <property type="molecule type" value="Genomic_DNA"/>
</dbReference>
<dbReference type="InterPro" id="IPR003594">
    <property type="entry name" value="HATPase_dom"/>
</dbReference>
<evidence type="ECO:0000256" key="2">
    <source>
        <dbReference type="ARBA" id="ARBA00012438"/>
    </source>
</evidence>
<evidence type="ECO:0000313" key="11">
    <source>
        <dbReference type="EMBL" id="OPX55089.1"/>
    </source>
</evidence>
<feature type="transmembrane region" description="Helical" evidence="9">
    <location>
        <begin position="134"/>
        <end position="156"/>
    </location>
</feature>
<keyword evidence="8" id="KW-0902">Two-component regulatory system</keyword>
<keyword evidence="9" id="KW-1133">Transmembrane helix</keyword>
<dbReference type="InterPro" id="IPR004358">
    <property type="entry name" value="Sig_transdc_His_kin-like_C"/>
</dbReference>
<protein>
    <recommendedName>
        <fullName evidence="2">histidine kinase</fullName>
        <ecNumber evidence="2">2.7.13.3</ecNumber>
    </recommendedName>
</protein>
<keyword evidence="6" id="KW-0418">Kinase</keyword>
<dbReference type="InterPro" id="IPR005467">
    <property type="entry name" value="His_kinase_dom"/>
</dbReference>
<dbReference type="InterPro" id="IPR003661">
    <property type="entry name" value="HisK_dim/P_dom"/>
</dbReference>
<dbReference type="STRING" id="64969.SAMN02745127_01305"/>
<keyword evidence="4" id="KW-0808">Transferase</keyword>
<evidence type="ECO:0000256" key="7">
    <source>
        <dbReference type="ARBA" id="ARBA00022840"/>
    </source>
</evidence>
<dbReference type="SUPFAM" id="SSF47384">
    <property type="entry name" value="Homodimeric domain of signal transducing histidine kinase"/>
    <property type="match status" value="1"/>
</dbReference>
<dbReference type="PANTHER" id="PTHR43065:SF10">
    <property type="entry name" value="PEROXIDE STRESS-ACTIVATED HISTIDINE KINASE MAK3"/>
    <property type="match status" value="1"/>
</dbReference>
<feature type="domain" description="Histidine kinase" evidence="10">
    <location>
        <begin position="384"/>
        <end position="596"/>
    </location>
</feature>
<evidence type="ECO:0000256" key="4">
    <source>
        <dbReference type="ARBA" id="ARBA00022679"/>
    </source>
</evidence>
<evidence type="ECO:0000256" key="9">
    <source>
        <dbReference type="SAM" id="Phobius"/>
    </source>
</evidence>
<comment type="catalytic activity">
    <reaction evidence="1">
        <text>ATP + protein L-histidine = ADP + protein N-phospho-L-histidine.</text>
        <dbReference type="EC" id="2.7.13.3"/>
    </reaction>
</comment>
<dbReference type="PRINTS" id="PR00344">
    <property type="entry name" value="BCTRLSENSOR"/>
</dbReference>
<dbReference type="Gene3D" id="3.30.450.20">
    <property type="entry name" value="PAS domain"/>
    <property type="match status" value="1"/>
</dbReference>
<name>A0A1V4T4I6_9GAMM</name>
<evidence type="ECO:0000259" key="10">
    <source>
        <dbReference type="PROSITE" id="PS50109"/>
    </source>
</evidence>
<dbReference type="Gene3D" id="1.10.287.130">
    <property type="match status" value="1"/>
</dbReference>
<dbReference type="SMART" id="SM00387">
    <property type="entry name" value="HATPase_c"/>
    <property type="match status" value="1"/>
</dbReference>
<dbReference type="AlphaFoldDB" id="A0A1V4T4I6"/>
<evidence type="ECO:0000256" key="3">
    <source>
        <dbReference type="ARBA" id="ARBA00022553"/>
    </source>
</evidence>
<dbReference type="GO" id="GO:0005524">
    <property type="term" value="F:ATP binding"/>
    <property type="evidence" value="ECO:0007669"/>
    <property type="project" value="UniProtKB-KW"/>
</dbReference>